<dbReference type="PANTHER" id="PTHR11328:SF36">
    <property type="entry name" value="MELIBIOSE PERMEASE"/>
    <property type="match status" value="1"/>
</dbReference>
<comment type="caution">
    <text evidence="14">The sequence shown here is derived from an EMBL/GenBank/DDBJ whole genome shotgun (WGS) entry which is preliminary data.</text>
</comment>
<feature type="transmembrane region" description="Helical" evidence="12">
    <location>
        <begin position="79"/>
        <end position="97"/>
    </location>
</feature>
<dbReference type="NCBIfam" id="TIGR00830">
    <property type="entry name" value="PTBA"/>
    <property type="match status" value="1"/>
</dbReference>
<keyword evidence="5" id="KW-0597">Phosphoprotein</keyword>
<feature type="transmembrane region" description="Helical" evidence="12">
    <location>
        <begin position="315"/>
        <end position="335"/>
    </location>
</feature>
<evidence type="ECO:0000256" key="6">
    <source>
        <dbReference type="ARBA" id="ARBA00022597"/>
    </source>
</evidence>
<keyword evidence="8 12" id="KW-0812">Transmembrane</keyword>
<dbReference type="GO" id="GO:0005886">
    <property type="term" value="C:plasma membrane"/>
    <property type="evidence" value="ECO:0007669"/>
    <property type="project" value="UniProtKB-SubCell"/>
</dbReference>
<feature type="transmembrane region" description="Helical" evidence="12">
    <location>
        <begin position="456"/>
        <end position="474"/>
    </location>
</feature>
<evidence type="ECO:0000256" key="5">
    <source>
        <dbReference type="ARBA" id="ARBA00022553"/>
    </source>
</evidence>
<dbReference type="Gene3D" id="2.70.70.10">
    <property type="entry name" value="Glucose Permease (Domain IIA)"/>
    <property type="match status" value="1"/>
</dbReference>
<sequence>MLKSLTLTYTGACKESGYTKEGIFMSNEGKTKMSMRQRLAYSFGAFGNDAFYGLLSGYLIMFITSHLFNSGNQAVDNKMISLVTLIIMVLRIVELFIDPFIGNAIDRTKTRWGHFRPWVVAGGTVSAVLLLCLFTSLGNLYQKNAMLYLVIFAVMYITMDIFYSFKDVGFWSMLPSLTTDSREREKTATFARFGSTIGGGLVGVLVMPAVIYFSEKTTSTGDAHGWFMFALIICTIALVSAWVVGCCTREVNSEIRENKEDTVGVIGVFKAVAKNDQLLWVAFAYLFYGIGVNILGALEVYYFTYIMGQPKSFSILSTINIFLGMVSAALFPVLSKKFSRKTVFGGCLVFMLCGIGVFALAGNNLALVLLAAVMFAFPQQMVFLVVLMIITDSVEYGQWKLGHRDESLSLSIRPLIDKFGGAVSNGVVGQIAILAGMTTGATASSITAAGRMNFKLMMFAVPAVMLTVSIIIFMKKITLTEERHAQIVAELEKTWGKDLGISVKNTSSDEKFSVKAPVSGNLIELSEVNDDVFSKGQAGLGFAIRPNDGRVYAPFDATVRQVFSTRHAVGIVADNGMALLIHVGLGTVALKGTGFVTYVEEGQRIRQGDEILEFWDDTIRKAGLDDTVIVTVTNSDNFEDFALKQKSGAEIKAMDDAMELRVKKGEAK</sequence>
<dbReference type="PANTHER" id="PTHR11328">
    <property type="entry name" value="MAJOR FACILITATOR SUPERFAMILY DOMAIN-CONTAINING PROTEIN"/>
    <property type="match status" value="1"/>
</dbReference>
<keyword evidence="7" id="KW-0808">Transferase</keyword>
<keyword evidence="3" id="KW-0813">Transport</keyword>
<dbReference type="Proteomes" id="UP000031011">
    <property type="component" value="Unassembled WGS sequence"/>
</dbReference>
<feature type="transmembrane region" description="Helical" evidence="12">
    <location>
        <begin position="278"/>
        <end position="303"/>
    </location>
</feature>
<protein>
    <submittedName>
        <fullName evidence="14">GPH family glycoside-pentoside-hexuronide:cation symporter</fullName>
    </submittedName>
</protein>
<dbReference type="Pfam" id="PF00358">
    <property type="entry name" value="PTS_EIIA_1"/>
    <property type="match status" value="1"/>
</dbReference>
<dbReference type="InterPro" id="IPR036259">
    <property type="entry name" value="MFS_trans_sf"/>
</dbReference>
<keyword evidence="4" id="KW-1003">Cell membrane</keyword>
<reference evidence="14 15" key="1">
    <citation type="journal article" date="2015" name="BMC Microbiol.">
        <title>Lactobacillus ruminis strains cluster according to their mammalian gut source.</title>
        <authorList>
            <person name="O' Donnell M.M."/>
            <person name="Harris H.M."/>
            <person name="Lynch D.B."/>
            <person name="Ross R.P."/>
            <person name="O'Toole P.W."/>
        </authorList>
    </citation>
    <scope>NUCLEOTIDE SEQUENCE [LARGE SCALE GENOMIC DNA]</scope>
    <source>
        <strain evidence="14 15">DPC 6832</strain>
    </source>
</reference>
<dbReference type="Pfam" id="PF13347">
    <property type="entry name" value="MFS_2"/>
    <property type="match status" value="1"/>
</dbReference>
<accession>A0A837DRV3</accession>
<evidence type="ECO:0000313" key="14">
    <source>
        <dbReference type="EMBL" id="KIC04358.1"/>
    </source>
</evidence>
<dbReference type="InterPro" id="IPR001127">
    <property type="entry name" value="PTS_EIIA_1_perm"/>
</dbReference>
<evidence type="ECO:0000256" key="11">
    <source>
        <dbReference type="ARBA" id="ARBA00023136"/>
    </source>
</evidence>
<dbReference type="InterPro" id="IPR001927">
    <property type="entry name" value="Na/Gal_symport"/>
</dbReference>
<feature type="transmembrane region" description="Helical" evidence="12">
    <location>
        <begin position="118"/>
        <end position="139"/>
    </location>
</feature>
<dbReference type="GO" id="GO:0009401">
    <property type="term" value="P:phosphoenolpyruvate-dependent sugar phosphotransferase system"/>
    <property type="evidence" value="ECO:0007669"/>
    <property type="project" value="InterPro"/>
</dbReference>
<feature type="transmembrane region" description="Helical" evidence="12">
    <location>
        <begin position="367"/>
        <end position="390"/>
    </location>
</feature>
<dbReference type="AlphaFoldDB" id="A0A837DRV3"/>
<dbReference type="InterPro" id="IPR039672">
    <property type="entry name" value="MFS_2"/>
</dbReference>
<dbReference type="NCBIfam" id="TIGR00792">
    <property type="entry name" value="gph"/>
    <property type="match status" value="1"/>
</dbReference>
<feature type="transmembrane region" description="Helical" evidence="12">
    <location>
        <begin position="39"/>
        <end position="67"/>
    </location>
</feature>
<dbReference type="GO" id="GO:0015293">
    <property type="term" value="F:symporter activity"/>
    <property type="evidence" value="ECO:0007669"/>
    <property type="project" value="UniProtKB-KW"/>
</dbReference>
<gene>
    <name evidence="14" type="ORF">LRN_1591</name>
</gene>
<dbReference type="InterPro" id="IPR011055">
    <property type="entry name" value="Dup_hybrid_motif"/>
</dbReference>
<dbReference type="PROSITE" id="PS51093">
    <property type="entry name" value="PTS_EIIA_TYPE_1"/>
    <property type="match status" value="1"/>
</dbReference>
<evidence type="ECO:0000256" key="1">
    <source>
        <dbReference type="ARBA" id="ARBA00004651"/>
    </source>
</evidence>
<feature type="transmembrane region" description="Helical" evidence="12">
    <location>
        <begin position="145"/>
        <end position="165"/>
    </location>
</feature>
<dbReference type="PROSITE" id="PS00872">
    <property type="entry name" value="NA_GALACTOSIDE_SYMP"/>
    <property type="match status" value="1"/>
</dbReference>
<dbReference type="PROSITE" id="PS00371">
    <property type="entry name" value="PTS_EIIA_TYPE_1_HIS"/>
    <property type="match status" value="1"/>
</dbReference>
<evidence type="ECO:0000256" key="7">
    <source>
        <dbReference type="ARBA" id="ARBA00022679"/>
    </source>
</evidence>
<dbReference type="Gene3D" id="1.20.1250.20">
    <property type="entry name" value="MFS general substrate transporter like domains"/>
    <property type="match status" value="2"/>
</dbReference>
<feature type="transmembrane region" description="Helical" evidence="12">
    <location>
        <begin position="226"/>
        <end position="247"/>
    </location>
</feature>
<evidence type="ECO:0000256" key="9">
    <source>
        <dbReference type="ARBA" id="ARBA00022847"/>
    </source>
</evidence>
<evidence type="ECO:0000256" key="4">
    <source>
        <dbReference type="ARBA" id="ARBA00022475"/>
    </source>
</evidence>
<comment type="subcellular location">
    <subcellularLocation>
        <location evidence="1">Cell membrane</location>
        <topology evidence="1">Multi-pass membrane protein</topology>
    </subcellularLocation>
</comment>
<dbReference type="EMBL" id="AWYA01000112">
    <property type="protein sequence ID" value="KIC04358.1"/>
    <property type="molecule type" value="Genomic_DNA"/>
</dbReference>
<dbReference type="CDD" id="cd17332">
    <property type="entry name" value="MFS_MelB_like"/>
    <property type="match status" value="1"/>
</dbReference>
<evidence type="ECO:0000256" key="3">
    <source>
        <dbReference type="ARBA" id="ARBA00022448"/>
    </source>
</evidence>
<dbReference type="SUPFAM" id="SSF51261">
    <property type="entry name" value="Duplicated hybrid motif"/>
    <property type="match status" value="1"/>
</dbReference>
<dbReference type="CDD" id="cd00210">
    <property type="entry name" value="PTS_IIA_glc"/>
    <property type="match status" value="1"/>
</dbReference>
<keyword evidence="6" id="KW-0762">Sugar transport</keyword>
<evidence type="ECO:0000256" key="8">
    <source>
        <dbReference type="ARBA" id="ARBA00022692"/>
    </source>
</evidence>
<feature type="transmembrane region" description="Helical" evidence="12">
    <location>
        <begin position="342"/>
        <end position="361"/>
    </location>
</feature>
<dbReference type="GO" id="GO:0016740">
    <property type="term" value="F:transferase activity"/>
    <property type="evidence" value="ECO:0007669"/>
    <property type="project" value="UniProtKB-KW"/>
</dbReference>
<proteinExistence type="inferred from homology"/>
<evidence type="ECO:0000256" key="2">
    <source>
        <dbReference type="ARBA" id="ARBA00007724"/>
    </source>
</evidence>
<feature type="domain" description="PTS EIIA type-1" evidence="13">
    <location>
        <begin position="530"/>
        <end position="634"/>
    </location>
</feature>
<dbReference type="SUPFAM" id="SSF103473">
    <property type="entry name" value="MFS general substrate transporter"/>
    <property type="match status" value="1"/>
</dbReference>
<organism evidence="14 15">
    <name type="scientific">Ligilactobacillus ruminis DPC 6832</name>
    <dbReference type="NCBI Taxonomy" id="1402208"/>
    <lineage>
        <taxon>Bacteria</taxon>
        <taxon>Bacillati</taxon>
        <taxon>Bacillota</taxon>
        <taxon>Bacilli</taxon>
        <taxon>Lactobacillales</taxon>
        <taxon>Lactobacillaceae</taxon>
        <taxon>Ligilactobacillus</taxon>
    </lineage>
</organism>
<comment type="similarity">
    <text evidence="2">In the N-terminal section; belongs to the sodium:galactoside symporter (TC 2.A.2) family.</text>
</comment>
<keyword evidence="9" id="KW-0769">Symport</keyword>
<evidence type="ECO:0000313" key="15">
    <source>
        <dbReference type="Proteomes" id="UP000031011"/>
    </source>
</evidence>
<dbReference type="GO" id="GO:0006814">
    <property type="term" value="P:sodium ion transport"/>
    <property type="evidence" value="ECO:0007669"/>
    <property type="project" value="InterPro"/>
</dbReference>
<name>A0A837DRV3_9LACO</name>
<feature type="transmembrane region" description="Helical" evidence="12">
    <location>
        <begin position="190"/>
        <end position="214"/>
    </location>
</feature>
<evidence type="ECO:0000259" key="13">
    <source>
        <dbReference type="PROSITE" id="PS51093"/>
    </source>
</evidence>
<keyword evidence="11 12" id="KW-0472">Membrane</keyword>
<dbReference type="FunFam" id="2.70.70.10:FF:000001">
    <property type="entry name" value="PTS system glucose-specific IIA component"/>
    <property type="match status" value="1"/>
</dbReference>
<keyword evidence="10 12" id="KW-1133">Transmembrane helix</keyword>
<evidence type="ECO:0000256" key="10">
    <source>
        <dbReference type="ARBA" id="ARBA00022989"/>
    </source>
</evidence>
<evidence type="ECO:0000256" key="12">
    <source>
        <dbReference type="SAM" id="Phobius"/>
    </source>
</evidence>
<dbReference type="InterPro" id="IPR018043">
    <property type="entry name" value="Na/Gal_symport_CS"/>
</dbReference>